<name>A0ACC1JDX3_9FUNG</name>
<organism evidence="1 2">
    <name type="scientific">Linderina macrospora</name>
    <dbReference type="NCBI Taxonomy" id="4868"/>
    <lineage>
        <taxon>Eukaryota</taxon>
        <taxon>Fungi</taxon>
        <taxon>Fungi incertae sedis</taxon>
        <taxon>Zoopagomycota</taxon>
        <taxon>Kickxellomycotina</taxon>
        <taxon>Kickxellomycetes</taxon>
        <taxon>Kickxellales</taxon>
        <taxon>Kickxellaceae</taxon>
        <taxon>Linderina</taxon>
    </lineage>
</organism>
<accession>A0ACC1JDX3</accession>
<evidence type="ECO:0000313" key="2">
    <source>
        <dbReference type="Proteomes" id="UP001150603"/>
    </source>
</evidence>
<keyword evidence="2" id="KW-1185">Reference proteome</keyword>
<evidence type="ECO:0000313" key="1">
    <source>
        <dbReference type="EMBL" id="KAJ1948686.1"/>
    </source>
</evidence>
<dbReference type="EMBL" id="JANBPW010000656">
    <property type="protein sequence ID" value="KAJ1948686.1"/>
    <property type="molecule type" value="Genomic_DNA"/>
</dbReference>
<dbReference type="Proteomes" id="UP001150603">
    <property type="component" value="Unassembled WGS sequence"/>
</dbReference>
<proteinExistence type="predicted"/>
<sequence>MVGCNQKFFVVAKGSEFELIDAKDTDIRVLLDSRELCYYIRWVSDGVSCIRERMEEVHFAKVNPPKRLPNGQFKLLDYLGNEVHDGQIFNLVYDTLGYGLYSGMSDEEDDDFDDFVNNIYGEYRGLSVFNDSLTLYPKSEAEFTSETIDGIVYLKCGGKYVYCPLDGEEHIKLKSELPKKDERLHLECNGIEVYISRWNKCGYISEMVGHRGVLRFPPADAVDPLEDGSSFSLM</sequence>
<reference evidence="1" key="1">
    <citation type="submission" date="2022-07" db="EMBL/GenBank/DDBJ databases">
        <title>Phylogenomic reconstructions and comparative analyses of Kickxellomycotina fungi.</title>
        <authorList>
            <person name="Reynolds N.K."/>
            <person name="Stajich J.E."/>
            <person name="Barry K."/>
            <person name="Grigoriev I.V."/>
            <person name="Crous P."/>
            <person name="Smith M.E."/>
        </authorList>
    </citation>
    <scope>NUCLEOTIDE SEQUENCE</scope>
    <source>
        <strain evidence="1">NRRL 5244</strain>
    </source>
</reference>
<comment type="caution">
    <text evidence="1">The sequence shown here is derived from an EMBL/GenBank/DDBJ whole genome shotgun (WGS) entry which is preliminary data.</text>
</comment>
<protein>
    <submittedName>
        <fullName evidence="1">Uncharacterized protein</fullName>
    </submittedName>
</protein>
<gene>
    <name evidence="1" type="ORF">FBU59_001477</name>
</gene>